<evidence type="ECO:0000313" key="1">
    <source>
        <dbReference type="EMBL" id="MPC71302.1"/>
    </source>
</evidence>
<sequence>MEPNDRHTVVMVPDPTAPGGERPVFKGYMITVVEYLAQGLNFS</sequence>
<accession>A0A5B7HJ78</accession>
<protein>
    <submittedName>
        <fullName evidence="1">Uncharacterized protein</fullName>
    </submittedName>
</protein>
<reference evidence="1 2" key="1">
    <citation type="submission" date="2019-05" db="EMBL/GenBank/DDBJ databases">
        <title>Another draft genome of Portunus trituberculatus and its Hox gene families provides insights of decapod evolution.</title>
        <authorList>
            <person name="Jeong J.-H."/>
            <person name="Song I."/>
            <person name="Kim S."/>
            <person name="Choi T."/>
            <person name="Kim D."/>
            <person name="Ryu S."/>
            <person name="Kim W."/>
        </authorList>
    </citation>
    <scope>NUCLEOTIDE SEQUENCE [LARGE SCALE GENOMIC DNA]</scope>
    <source>
        <tissue evidence="1">Muscle</tissue>
    </source>
</reference>
<gene>
    <name evidence="1" type="ORF">E2C01_065576</name>
</gene>
<dbReference type="Proteomes" id="UP000324222">
    <property type="component" value="Unassembled WGS sequence"/>
</dbReference>
<name>A0A5B7HJ78_PORTR</name>
<proteinExistence type="predicted"/>
<evidence type="ECO:0000313" key="2">
    <source>
        <dbReference type="Proteomes" id="UP000324222"/>
    </source>
</evidence>
<organism evidence="1 2">
    <name type="scientific">Portunus trituberculatus</name>
    <name type="common">Swimming crab</name>
    <name type="synonym">Neptunus trituberculatus</name>
    <dbReference type="NCBI Taxonomy" id="210409"/>
    <lineage>
        <taxon>Eukaryota</taxon>
        <taxon>Metazoa</taxon>
        <taxon>Ecdysozoa</taxon>
        <taxon>Arthropoda</taxon>
        <taxon>Crustacea</taxon>
        <taxon>Multicrustacea</taxon>
        <taxon>Malacostraca</taxon>
        <taxon>Eumalacostraca</taxon>
        <taxon>Eucarida</taxon>
        <taxon>Decapoda</taxon>
        <taxon>Pleocyemata</taxon>
        <taxon>Brachyura</taxon>
        <taxon>Eubrachyura</taxon>
        <taxon>Portunoidea</taxon>
        <taxon>Portunidae</taxon>
        <taxon>Portuninae</taxon>
        <taxon>Portunus</taxon>
    </lineage>
</organism>
<keyword evidence="2" id="KW-1185">Reference proteome</keyword>
<dbReference type="AlphaFoldDB" id="A0A5B7HJ78"/>
<comment type="caution">
    <text evidence="1">The sequence shown here is derived from an EMBL/GenBank/DDBJ whole genome shotgun (WGS) entry which is preliminary data.</text>
</comment>
<dbReference type="EMBL" id="VSRR010032657">
    <property type="protein sequence ID" value="MPC71302.1"/>
    <property type="molecule type" value="Genomic_DNA"/>
</dbReference>